<proteinExistence type="predicted"/>
<sequence length="1315" mass="147294">MPFYAPPLYRNVNVRLEGGYVPPNAVGGVKNLSSTGRYDYKPSHYNNVNARLLSGYILPNPVEQSKILTRTEHSGALPQTIAVTGEEFARIGLSRVDLKILYIMPNGVETTSIGNLHIRNVLEKIFVNHDYVPKFDMQVKLSGNYQVSASAVLNRRGNYGMFGFSTINNVNREIKSLGINSSEFGLSTVILAKRTISVSGFIASQVGSHLVKDTSIQPLGINSLTFNTPKIYNLRQYVKHNSFSPSIFGTAYVQGGVKYTILHGLDGTIWGENKVINTRATQYLVAEGILSFKIPTPIVSPRFIRTSGIIGTTFGVPVVQRNPSPKGYVNTNYGTAWISHSPRYITPIAIESYSSGYLKIFDPTQKIYVTGVNTVITGGVFGDIAIRNNRRVLKVHGLESQSFSDWSMVESNLRNIVQKGFNNQSFGNNQVKNKTPSIAPIGIYSFTGLNSAIGYRVRTVKSSGFYQPKFGNPTFAKTPELKPNSFYSNIFGITWVSHKHRLLNAGLGRESLIFGEINVWHYTRYLKVSGIINDSYGISRIEHGRRVLLANGSAHSTYGNNTWLSYAVRSIVPISIDYPKIPNHRVGGTQHIQPVGYVATLFGSRIIPDSQSIYPQGFINIFGLTVVDLFKKYIKPNGFLTTGQEAGHRFGTAKFWNLRQYIIQFYDVDSGLVPPKWTGWTNIENKNKSIGAIGNNFARIGQPNIENKARLVSPNGLNALTFGRAMIADRVRYLKLQGLAAPYISSWSVIYNAAPVIAQKGFKADFFGIATILNTRRYFNRIGNFESLEVGKPMVADRIRTLKFEQRYTISPPYIPIHRIDLHTRYIDEVGRFDDHQVFGNPSLSIHWNIVTPRWTLRDAYGTPVVKNITPELGTRGRNSEEFGQTNIRTQWRELLHFGSETVAWGRSEIAFRDRQFSVSGFTQWAIPRHTVTKTGVPPYYPQYIWLDSVEIDGKQNNGHGIEIPERQVSFPSVKSNVIFPNSFVASSYGSHYTQSNGILVQPGLQELTIGDHFIGLKNRTITVPTIGDLLQIQNAKPRISPWTIWATEDTPNQAKLNHPESKSSFHPVNSSGGTRPAGEVFGNLNISLQHRKFSIGIGNQSNFGNGHKIDLRRRYINLKDFGFRSQRIGFHVVGPFDQDVTQFDSNDMQSFGQLSLSIPYGGSFFIKPNGLAPPAFNKPLIDFFNRTIKAIGSNHLQMGTWKSGDTPFMWQGLRIGELIKGNYGGFENEAFGNTFISLKVRNVEVQGFESFVMEYDYTQFDKRMRVIRQELPKPKLFIKPVGVDALFMAVPNIKPAVHYIRPDGNADQYRKGAF</sequence>
<organism evidence="1 2">
    <name type="scientific">Acinetobacter ursingii</name>
    <dbReference type="NCBI Taxonomy" id="108980"/>
    <lineage>
        <taxon>Bacteria</taxon>
        <taxon>Pseudomonadati</taxon>
        <taxon>Pseudomonadota</taxon>
        <taxon>Gammaproteobacteria</taxon>
        <taxon>Moraxellales</taxon>
        <taxon>Moraxellaceae</taxon>
        <taxon>Acinetobacter</taxon>
    </lineage>
</organism>
<name>A0A7T9UI40_9GAMM</name>
<protein>
    <submittedName>
        <fullName evidence="1">Uncharacterized protein</fullName>
    </submittedName>
</protein>
<reference evidence="1 2" key="1">
    <citation type="submission" date="2021-01" db="EMBL/GenBank/DDBJ databases">
        <title>FDA dAtabase for Regulatory Grade micrObial Sequences (FDA-ARGOS): Supporting development and validation of Infectious Disease Dx tests.</title>
        <authorList>
            <person name="Sproer C."/>
            <person name="Gronow S."/>
            <person name="Severitt S."/>
            <person name="Schroder I."/>
            <person name="Tallon L."/>
            <person name="Sadzewicz L."/>
            <person name="Zhao X."/>
            <person name="Boylan J."/>
            <person name="Ott S."/>
            <person name="Bowen H."/>
            <person name="Vavikolanu K."/>
            <person name="Mehta A."/>
            <person name="Aluvathingal J."/>
            <person name="Nadendla S."/>
            <person name="Lowell S."/>
            <person name="Myers T."/>
            <person name="Yan Y."/>
            <person name="Sichtig H."/>
        </authorList>
    </citation>
    <scope>NUCLEOTIDE SEQUENCE [LARGE SCALE GENOMIC DNA]</scope>
    <source>
        <strain evidence="1 2">FDAARGOS_1096</strain>
    </source>
</reference>
<gene>
    <name evidence="1" type="ORF">I6I53_15040</name>
</gene>
<dbReference type="EMBL" id="CP068176">
    <property type="protein sequence ID" value="QQT86163.1"/>
    <property type="molecule type" value="Genomic_DNA"/>
</dbReference>
<evidence type="ECO:0000313" key="2">
    <source>
        <dbReference type="Proteomes" id="UP000595320"/>
    </source>
</evidence>
<dbReference type="RefSeq" id="WP_201686635.1">
    <property type="nucleotide sequence ID" value="NZ_CP068176.1"/>
</dbReference>
<accession>A0A7T9UI40</accession>
<evidence type="ECO:0000313" key="1">
    <source>
        <dbReference type="EMBL" id="QQT86163.1"/>
    </source>
</evidence>
<dbReference type="Proteomes" id="UP000595320">
    <property type="component" value="Chromosome"/>
</dbReference>